<keyword evidence="3" id="KW-1185">Reference proteome</keyword>
<dbReference type="InterPro" id="IPR007466">
    <property type="entry name" value="Peptidyl-Arg-deiminase_porph"/>
</dbReference>
<proteinExistence type="predicted"/>
<dbReference type="EMBL" id="JBBNFP010000031">
    <property type="protein sequence ID" value="MEQ2487083.1"/>
    <property type="molecule type" value="Genomic_DNA"/>
</dbReference>
<evidence type="ECO:0000256" key="1">
    <source>
        <dbReference type="ARBA" id="ARBA00022801"/>
    </source>
</evidence>
<dbReference type="Gene3D" id="3.75.10.10">
    <property type="entry name" value="L-arginine/glycine Amidinotransferase, Chain A"/>
    <property type="match status" value="1"/>
</dbReference>
<dbReference type="PANTHER" id="PTHR31377">
    <property type="entry name" value="AGMATINE DEIMINASE-RELATED"/>
    <property type="match status" value="1"/>
</dbReference>
<evidence type="ECO:0000313" key="3">
    <source>
        <dbReference type="Proteomes" id="UP001487296"/>
    </source>
</evidence>
<reference evidence="2 3" key="1">
    <citation type="submission" date="2024-04" db="EMBL/GenBank/DDBJ databases">
        <title>Human intestinal bacterial collection.</title>
        <authorList>
            <person name="Pauvert C."/>
            <person name="Hitch T.C.A."/>
            <person name="Clavel T."/>
        </authorList>
    </citation>
    <scope>NUCLEOTIDE SEQUENCE [LARGE SCALE GENOMIC DNA]</scope>
    <source>
        <strain evidence="2 3">CLA-AA-H145</strain>
    </source>
</reference>
<dbReference type="SUPFAM" id="SSF55909">
    <property type="entry name" value="Pentein"/>
    <property type="match status" value="1"/>
</dbReference>
<dbReference type="PANTHER" id="PTHR31377:SF0">
    <property type="entry name" value="AGMATINE DEIMINASE-RELATED"/>
    <property type="match status" value="1"/>
</dbReference>
<gene>
    <name evidence="2" type="ORF">AAAT34_08445</name>
</gene>
<organism evidence="2 3">
    <name type="scientific">Hallella faecis</name>
    <dbReference type="NCBI Taxonomy" id="2841596"/>
    <lineage>
        <taxon>Bacteria</taxon>
        <taxon>Pseudomonadati</taxon>
        <taxon>Bacteroidota</taxon>
        <taxon>Bacteroidia</taxon>
        <taxon>Bacteroidales</taxon>
        <taxon>Prevotellaceae</taxon>
        <taxon>Hallella</taxon>
    </lineage>
</organism>
<name>A0ABV1FRU5_9BACT</name>
<sequence length="373" mass="42251">MTPNTHCDFVLPAEWAPQSGVQLTWPHAATDWKPYLEEITQMFLQMAREIAKRELLLVVTPNKAATKAQLAKALDSESIARVIIQEIDTNDTWARDHAPFTLVSTHKAKGFFVKNHLLDFKFNGWGEKFEWQKDNAINLQLYYNGVFHAAMENHTDFVLEGGAIESDGRGTIMTTSSCMLAPHRNQPLDKGKIEERLRNQFHAQRVVWIDHGQLMGDDTDGHIDTIVRMAPNNTLLYVGCDDNDDPHYDDFAALEQQLKGLKTLDGRPYRLLRLPMPDAIYDDGDRLPATYANFLIINGAVLVPTYQQEKKDRQALATIQQAFPDRELVAIDARTAIRQHGSLHCLTMQYPEGVIVPLADDEETHEGNAPFFT</sequence>
<keyword evidence="1" id="KW-0378">Hydrolase</keyword>
<accession>A0ABV1FRU5</accession>
<dbReference type="RefSeq" id="WP_215760121.1">
    <property type="nucleotide sequence ID" value="NZ_JAHKBE010000030.1"/>
</dbReference>
<dbReference type="Proteomes" id="UP001487296">
    <property type="component" value="Unassembled WGS sequence"/>
</dbReference>
<comment type="caution">
    <text evidence="2">The sequence shown here is derived from an EMBL/GenBank/DDBJ whole genome shotgun (WGS) entry which is preliminary data.</text>
</comment>
<evidence type="ECO:0000313" key="2">
    <source>
        <dbReference type="EMBL" id="MEQ2487083.1"/>
    </source>
</evidence>
<dbReference type="Pfam" id="PF04371">
    <property type="entry name" value="PAD_porph"/>
    <property type="match status" value="1"/>
</dbReference>
<protein>
    <submittedName>
        <fullName evidence="2">Agmatine deiminase family protein</fullName>
    </submittedName>
</protein>